<comment type="caution">
    <text evidence="6">The sequence shown here is derived from an EMBL/GenBank/DDBJ whole genome shotgun (WGS) entry which is preliminary data.</text>
</comment>
<evidence type="ECO:0000256" key="3">
    <source>
        <dbReference type="ARBA" id="ARBA00022695"/>
    </source>
</evidence>
<name>A0ABR2HBV5_9EUKA</name>
<dbReference type="Gene3D" id="1.10.8.10">
    <property type="entry name" value="DNA helicase RuvA subunit, C-terminal domain"/>
    <property type="match status" value="1"/>
</dbReference>
<organism evidence="6 7">
    <name type="scientific">Tritrichomonas musculus</name>
    <dbReference type="NCBI Taxonomy" id="1915356"/>
    <lineage>
        <taxon>Eukaryota</taxon>
        <taxon>Metamonada</taxon>
        <taxon>Parabasalia</taxon>
        <taxon>Tritrichomonadida</taxon>
        <taxon>Tritrichomonadidae</taxon>
        <taxon>Tritrichomonas</taxon>
    </lineage>
</organism>
<dbReference type="SUPFAM" id="SSF46934">
    <property type="entry name" value="UBA-like"/>
    <property type="match status" value="1"/>
</dbReference>
<evidence type="ECO:0000256" key="4">
    <source>
        <dbReference type="ARBA" id="ARBA00023027"/>
    </source>
</evidence>
<evidence type="ECO:0000259" key="5">
    <source>
        <dbReference type="PROSITE" id="PS50030"/>
    </source>
</evidence>
<dbReference type="Gene3D" id="3.90.228.10">
    <property type="match status" value="1"/>
</dbReference>
<feature type="domain" description="UBA" evidence="5">
    <location>
        <begin position="182"/>
        <end position="226"/>
    </location>
</feature>
<keyword evidence="2" id="KW-0808">Transferase</keyword>
<protein>
    <submittedName>
        <fullName evidence="6">Poly [ADP-ribose] polymerase 6</fullName>
    </submittedName>
</protein>
<dbReference type="InterPro" id="IPR015940">
    <property type="entry name" value="UBA"/>
</dbReference>
<dbReference type="InterPro" id="IPR012317">
    <property type="entry name" value="Poly(ADP-ribose)pol_cat_dom"/>
</dbReference>
<keyword evidence="1" id="KW-0328">Glycosyltransferase</keyword>
<dbReference type="Proteomes" id="UP001470230">
    <property type="component" value="Unassembled WGS sequence"/>
</dbReference>
<sequence length="567" mass="65035">MSNPEIEKTSEETPEQIEFYEEEAHFNEEEAYFNEEEQFPDETPSGLSFNVSSSIETPPNDLFDWLIKDKNTCKAFFFTFDIEEPSLGKLIFRIPTSILPLTVSVVNGFYKSPYLIECVILFQETNPYKTNPDYYKFTNPFYDETFPGSVLLKSRFQNFFKPDYKPSTQYRCQNYVLSPQVHTDREELGRLVDVLVKEGFPYKKAENALRFCSNNIEQARDYLITGLLEQRSFPLPSKYADCPLFYLILEICEAFFMMCDCCCVCGKSLGVYHLKPACCNDKVCQYSFLNLGVGSNIVGEIKRDPLATDLIIALAGSAFTAPSSPPVFEPSPESQGIHVDMSFFDTLPSMKNICMNCQNDSDLIQYIGKNKYEILRFFILANKAQLITLPPSCRTSINASPYQFLITSVSPESELVFRSKKDKCGVMWLWHGSDASRWYRILHTGLKNMYKSEYQTHGGVGIFMSNSFYYSSCYCVNTKNIYKKSKLPKDFYVISLVENAKVSQLNFYINNEYTQQDESASITRVLFLIDSSKRNNNADFDVVINPPTVPTLNEVLNKLMEQFTAFV</sequence>
<keyword evidence="4" id="KW-0520">NAD</keyword>
<accession>A0ABR2HBV5</accession>
<evidence type="ECO:0000313" key="7">
    <source>
        <dbReference type="Proteomes" id="UP001470230"/>
    </source>
</evidence>
<evidence type="ECO:0000256" key="2">
    <source>
        <dbReference type="ARBA" id="ARBA00022679"/>
    </source>
</evidence>
<evidence type="ECO:0000313" key="6">
    <source>
        <dbReference type="EMBL" id="KAK8843599.1"/>
    </source>
</evidence>
<dbReference type="SUPFAM" id="SSF56399">
    <property type="entry name" value="ADP-ribosylation"/>
    <property type="match status" value="1"/>
</dbReference>
<dbReference type="PANTHER" id="PTHR21328">
    <property type="entry name" value="POLY ADP-RIBOSE POLYMERASE FAMILY, MEMBER PARP"/>
    <property type="match status" value="1"/>
</dbReference>
<dbReference type="InterPro" id="IPR009060">
    <property type="entry name" value="UBA-like_sf"/>
</dbReference>
<dbReference type="Pfam" id="PF00644">
    <property type="entry name" value="PARP"/>
    <property type="match status" value="1"/>
</dbReference>
<reference evidence="6 7" key="1">
    <citation type="submission" date="2024-04" db="EMBL/GenBank/DDBJ databases">
        <title>Tritrichomonas musculus Genome.</title>
        <authorList>
            <person name="Alves-Ferreira E."/>
            <person name="Grigg M."/>
            <person name="Lorenzi H."/>
            <person name="Galac M."/>
        </authorList>
    </citation>
    <scope>NUCLEOTIDE SEQUENCE [LARGE SCALE GENOMIC DNA]</scope>
    <source>
        <strain evidence="6 7">EAF2021</strain>
    </source>
</reference>
<dbReference type="InterPro" id="IPR051838">
    <property type="entry name" value="ARTD_PARP"/>
</dbReference>
<dbReference type="PROSITE" id="PS50030">
    <property type="entry name" value="UBA"/>
    <property type="match status" value="1"/>
</dbReference>
<evidence type="ECO:0000256" key="1">
    <source>
        <dbReference type="ARBA" id="ARBA00022676"/>
    </source>
</evidence>
<dbReference type="EMBL" id="JAPFFF010000034">
    <property type="protein sequence ID" value="KAK8843599.1"/>
    <property type="molecule type" value="Genomic_DNA"/>
</dbReference>
<gene>
    <name evidence="6" type="ORF">M9Y10_024658</name>
</gene>
<keyword evidence="7" id="KW-1185">Reference proteome</keyword>
<proteinExistence type="predicted"/>
<keyword evidence="3" id="KW-0548">Nucleotidyltransferase</keyword>